<evidence type="ECO:0000256" key="10">
    <source>
        <dbReference type="ARBA" id="ARBA00022840"/>
    </source>
</evidence>
<keyword evidence="6" id="KW-0963">Cytoplasm</keyword>
<dbReference type="InterPro" id="IPR012340">
    <property type="entry name" value="NA-bd_OB-fold"/>
</dbReference>
<dbReference type="Gene3D" id="2.40.50.140">
    <property type="entry name" value="Nucleic acid-binding proteins"/>
    <property type="match status" value="1"/>
</dbReference>
<dbReference type="InterPro" id="IPR002547">
    <property type="entry name" value="tRNA-bd_dom"/>
</dbReference>
<evidence type="ECO:0000256" key="6">
    <source>
        <dbReference type="ARBA" id="ARBA00022490"/>
    </source>
</evidence>
<dbReference type="Proteomes" id="UP000176583">
    <property type="component" value="Unassembled WGS sequence"/>
</dbReference>
<evidence type="ECO:0000256" key="16">
    <source>
        <dbReference type="PROSITE-ProRule" id="PRU00209"/>
    </source>
</evidence>
<reference evidence="18 19" key="1">
    <citation type="journal article" date="2016" name="Nat. Commun.">
        <title>Thousands of microbial genomes shed light on interconnected biogeochemical processes in an aquifer system.</title>
        <authorList>
            <person name="Anantharaman K."/>
            <person name="Brown C.T."/>
            <person name="Hug L.A."/>
            <person name="Sharon I."/>
            <person name="Castelle C.J."/>
            <person name="Probst A.J."/>
            <person name="Thomas B.C."/>
            <person name="Singh A."/>
            <person name="Wilkins M.J."/>
            <person name="Karaoz U."/>
            <person name="Brodie E.L."/>
            <person name="Williams K.H."/>
            <person name="Hubbard S.S."/>
            <person name="Banfield J.F."/>
        </authorList>
    </citation>
    <scope>NUCLEOTIDE SEQUENCE [LARGE SCALE GENOMIC DNA]</scope>
</reference>
<feature type="domain" description="TRNA-binding" evidence="17">
    <location>
        <begin position="7"/>
        <end position="108"/>
    </location>
</feature>
<comment type="subunit">
    <text evidence="3">Homodimer.</text>
</comment>
<organism evidence="18 19">
    <name type="scientific">candidate division WWE3 bacterium RBG_19FT_COMBO_53_11</name>
    <dbReference type="NCBI Taxonomy" id="1802613"/>
    <lineage>
        <taxon>Bacteria</taxon>
        <taxon>Katanobacteria</taxon>
    </lineage>
</organism>
<evidence type="ECO:0000256" key="1">
    <source>
        <dbReference type="ARBA" id="ARBA00003314"/>
    </source>
</evidence>
<evidence type="ECO:0000256" key="2">
    <source>
        <dbReference type="ARBA" id="ARBA00004496"/>
    </source>
</evidence>
<dbReference type="SUPFAM" id="SSF50249">
    <property type="entry name" value="Nucleic acid-binding proteins"/>
    <property type="match status" value="1"/>
</dbReference>
<dbReference type="PROSITE" id="PS50886">
    <property type="entry name" value="TRBD"/>
    <property type="match status" value="1"/>
</dbReference>
<evidence type="ECO:0000256" key="15">
    <source>
        <dbReference type="ARBA" id="ARBA00047364"/>
    </source>
</evidence>
<evidence type="ECO:0000256" key="4">
    <source>
        <dbReference type="ARBA" id="ARBA00012838"/>
    </source>
</evidence>
<evidence type="ECO:0000313" key="18">
    <source>
        <dbReference type="EMBL" id="OGC44575.1"/>
    </source>
</evidence>
<evidence type="ECO:0000256" key="13">
    <source>
        <dbReference type="ARBA" id="ARBA00023146"/>
    </source>
</evidence>
<gene>
    <name evidence="18" type="ORF">A2V54_03715</name>
</gene>
<keyword evidence="9" id="KW-0547">Nucleotide-binding</keyword>
<dbReference type="FunFam" id="2.40.50.140:FF:000042">
    <property type="entry name" value="Methionine--tRNA ligase"/>
    <property type="match status" value="1"/>
</dbReference>
<keyword evidence="12" id="KW-0648">Protein biosynthesis</keyword>
<evidence type="ECO:0000256" key="5">
    <source>
        <dbReference type="ARBA" id="ARBA00018753"/>
    </source>
</evidence>
<evidence type="ECO:0000256" key="11">
    <source>
        <dbReference type="ARBA" id="ARBA00022884"/>
    </source>
</evidence>
<sequence>MTVPFSEFQKIDLRVGKVKNVEEIEGLDRVYKLEIDLGEREKRTIVAGVKEYLEPYELLGKSIVVVANLEPKEVRGVISEGMLLAAEVDGRPILLVPEEEVKPGTPVH</sequence>
<comment type="catalytic activity">
    <reaction evidence="15">
        <text>tRNA(Met) + L-methionine + ATP = L-methionyl-tRNA(Met) + AMP + diphosphate</text>
        <dbReference type="Rhea" id="RHEA:13481"/>
        <dbReference type="Rhea" id="RHEA-COMP:9667"/>
        <dbReference type="Rhea" id="RHEA-COMP:9698"/>
        <dbReference type="ChEBI" id="CHEBI:30616"/>
        <dbReference type="ChEBI" id="CHEBI:33019"/>
        <dbReference type="ChEBI" id="CHEBI:57844"/>
        <dbReference type="ChEBI" id="CHEBI:78442"/>
        <dbReference type="ChEBI" id="CHEBI:78530"/>
        <dbReference type="ChEBI" id="CHEBI:456215"/>
        <dbReference type="EC" id="6.1.1.10"/>
    </reaction>
</comment>
<evidence type="ECO:0000256" key="7">
    <source>
        <dbReference type="ARBA" id="ARBA00022555"/>
    </source>
</evidence>
<dbReference type="PANTHER" id="PTHR11586">
    <property type="entry name" value="TRNA-AMINOACYLATION COFACTOR ARC1 FAMILY MEMBER"/>
    <property type="match status" value="1"/>
</dbReference>
<evidence type="ECO:0000256" key="3">
    <source>
        <dbReference type="ARBA" id="ARBA00011738"/>
    </source>
</evidence>
<evidence type="ECO:0000256" key="9">
    <source>
        <dbReference type="ARBA" id="ARBA00022741"/>
    </source>
</evidence>
<dbReference type="Pfam" id="PF01588">
    <property type="entry name" value="tRNA_bind"/>
    <property type="match status" value="1"/>
</dbReference>
<dbReference type="PANTHER" id="PTHR11586:SF37">
    <property type="entry name" value="TRNA-BINDING DOMAIN-CONTAINING PROTEIN"/>
    <property type="match status" value="1"/>
</dbReference>
<evidence type="ECO:0000256" key="8">
    <source>
        <dbReference type="ARBA" id="ARBA00022598"/>
    </source>
</evidence>
<dbReference type="EC" id="6.1.1.10" evidence="4"/>
<dbReference type="GO" id="GO:0000049">
    <property type="term" value="F:tRNA binding"/>
    <property type="evidence" value="ECO:0007669"/>
    <property type="project" value="UniProtKB-UniRule"/>
</dbReference>
<dbReference type="GO" id="GO:0006412">
    <property type="term" value="P:translation"/>
    <property type="evidence" value="ECO:0007669"/>
    <property type="project" value="UniProtKB-KW"/>
</dbReference>
<keyword evidence="11 16" id="KW-0694">RNA-binding</keyword>
<comment type="function">
    <text evidence="1">Is required not only for elongation of protein synthesis but also for the initiation of all mRNA translation through initiator tRNA(fMet) aminoacylation.</text>
</comment>
<keyword evidence="7 16" id="KW-0820">tRNA-binding</keyword>
<evidence type="ECO:0000256" key="14">
    <source>
        <dbReference type="ARBA" id="ARBA00030904"/>
    </source>
</evidence>
<dbReference type="GO" id="GO:0005524">
    <property type="term" value="F:ATP binding"/>
    <property type="evidence" value="ECO:0007669"/>
    <property type="project" value="UniProtKB-KW"/>
</dbReference>
<dbReference type="GO" id="GO:0004825">
    <property type="term" value="F:methionine-tRNA ligase activity"/>
    <property type="evidence" value="ECO:0007669"/>
    <property type="project" value="UniProtKB-EC"/>
</dbReference>
<comment type="caution">
    <text evidence="18">The sequence shown here is derived from an EMBL/GenBank/DDBJ whole genome shotgun (WGS) entry which is preliminary data.</text>
</comment>
<proteinExistence type="predicted"/>
<accession>A0A1F4UHX7</accession>
<keyword evidence="8 18" id="KW-0436">Ligase</keyword>
<dbReference type="STRING" id="1802613.A2V54_03715"/>
<dbReference type="EMBL" id="MEUW01000015">
    <property type="protein sequence ID" value="OGC44575.1"/>
    <property type="molecule type" value="Genomic_DNA"/>
</dbReference>
<dbReference type="GO" id="GO:0005737">
    <property type="term" value="C:cytoplasm"/>
    <property type="evidence" value="ECO:0007669"/>
    <property type="project" value="UniProtKB-SubCell"/>
</dbReference>
<protein>
    <recommendedName>
        <fullName evidence="5">Methionine--tRNA ligase</fullName>
        <ecNumber evidence="4">6.1.1.10</ecNumber>
    </recommendedName>
    <alternativeName>
        <fullName evidence="14">Methionyl-tRNA synthetase</fullName>
    </alternativeName>
</protein>
<comment type="subcellular location">
    <subcellularLocation>
        <location evidence="2">Cytoplasm</location>
    </subcellularLocation>
</comment>
<evidence type="ECO:0000259" key="17">
    <source>
        <dbReference type="PROSITE" id="PS50886"/>
    </source>
</evidence>
<keyword evidence="13" id="KW-0030">Aminoacyl-tRNA synthetase</keyword>
<keyword evidence="10" id="KW-0067">ATP-binding</keyword>
<name>A0A1F4UHX7_UNCKA</name>
<dbReference type="AlphaFoldDB" id="A0A1F4UHX7"/>
<evidence type="ECO:0000256" key="12">
    <source>
        <dbReference type="ARBA" id="ARBA00022917"/>
    </source>
</evidence>
<dbReference type="InterPro" id="IPR051270">
    <property type="entry name" value="Tyrosine-tRNA_ligase_regulator"/>
</dbReference>
<evidence type="ECO:0000313" key="19">
    <source>
        <dbReference type="Proteomes" id="UP000176583"/>
    </source>
</evidence>